<keyword evidence="3" id="KW-1185">Reference proteome</keyword>
<evidence type="ECO:0008006" key="4">
    <source>
        <dbReference type="Google" id="ProtNLM"/>
    </source>
</evidence>
<name>Q5P8T1_AROAE</name>
<proteinExistence type="predicted"/>
<dbReference type="PROSITE" id="PS51318">
    <property type="entry name" value="TAT"/>
    <property type="match status" value="1"/>
</dbReference>
<dbReference type="AlphaFoldDB" id="Q5P8T1"/>
<feature type="chain" id="PRO_5004260302" description="Twin-arginine translocation signal domain-containing protein" evidence="1">
    <location>
        <begin position="29"/>
        <end position="220"/>
    </location>
</feature>
<reference evidence="2 3" key="1">
    <citation type="journal article" date="2005" name="Arch. Microbiol.">
        <title>The genome sequence of an anaerobic aromatic-degrading denitrifying bacterium, strain EbN1.</title>
        <authorList>
            <person name="Rabus R."/>
            <person name="Kube M."/>
            <person name="Heider J."/>
            <person name="Beck A."/>
            <person name="Heitmann K."/>
            <person name="Widdel F."/>
            <person name="Reinhardt R."/>
        </authorList>
    </citation>
    <scope>NUCLEOTIDE SEQUENCE [LARGE SCALE GENOMIC DNA]</scope>
    <source>
        <strain evidence="2 3">EbN1</strain>
    </source>
</reference>
<gene>
    <name evidence="2" type="ORF">ebA302</name>
</gene>
<dbReference type="eggNOG" id="ENOG5033ZHV">
    <property type="taxonomic scope" value="Bacteria"/>
</dbReference>
<dbReference type="OrthoDB" id="7427934at2"/>
<dbReference type="STRING" id="76114.ebA302"/>
<feature type="signal peptide" evidence="1">
    <location>
        <begin position="1"/>
        <end position="28"/>
    </location>
</feature>
<protein>
    <recommendedName>
        <fullName evidence="4">Twin-arginine translocation signal domain-containing protein</fullName>
    </recommendedName>
</protein>
<evidence type="ECO:0000313" key="2">
    <source>
        <dbReference type="EMBL" id="CAI06278.1"/>
    </source>
</evidence>
<dbReference type="NCBIfam" id="TIGR01409">
    <property type="entry name" value="TAT_signal_seq"/>
    <property type="match status" value="1"/>
</dbReference>
<accession>Q5P8T1</accession>
<organism evidence="2 3">
    <name type="scientific">Aromatoleum aromaticum (strain DSM 19018 / LMG 30748 / EbN1)</name>
    <name type="common">Azoarcus sp. (strain EbN1)</name>
    <dbReference type="NCBI Taxonomy" id="76114"/>
    <lineage>
        <taxon>Bacteria</taxon>
        <taxon>Pseudomonadati</taxon>
        <taxon>Pseudomonadota</taxon>
        <taxon>Betaproteobacteria</taxon>
        <taxon>Rhodocyclales</taxon>
        <taxon>Rhodocyclaceae</taxon>
        <taxon>Aromatoleum</taxon>
    </lineage>
</organism>
<keyword evidence="1" id="KW-0732">Signal</keyword>
<dbReference type="Proteomes" id="UP000006552">
    <property type="component" value="Chromosome"/>
</dbReference>
<dbReference type="HOGENOM" id="CLU_1260536_0_0_4"/>
<dbReference type="KEGG" id="eba:ebA302"/>
<dbReference type="InterPro" id="IPR019546">
    <property type="entry name" value="TAT_signal_bac_arc"/>
</dbReference>
<dbReference type="EMBL" id="CR555306">
    <property type="protein sequence ID" value="CAI06278.1"/>
    <property type="molecule type" value="Genomic_DNA"/>
</dbReference>
<evidence type="ECO:0000313" key="3">
    <source>
        <dbReference type="Proteomes" id="UP000006552"/>
    </source>
</evidence>
<dbReference type="InterPro" id="IPR006311">
    <property type="entry name" value="TAT_signal"/>
</dbReference>
<evidence type="ECO:0000256" key="1">
    <source>
        <dbReference type="SAM" id="SignalP"/>
    </source>
</evidence>
<dbReference type="RefSeq" id="WP_011236015.1">
    <property type="nucleotide sequence ID" value="NC_006513.1"/>
</dbReference>
<sequence>MISRRAFLQGSVAMGGLALAGTSIPGFAAPATLSQYKAPLSLFSAIYDNGFPASAAFGAATEEQGYSTHDIDGDITELWVHHLAEQWQREPVAIAGLTHASALFVLERMGWDHGLRVIFRARHQFQANGDIEHRLSGPASMLNAFKTTVSEHASLGACMAGVLSHCHGPEQVLATLSLMARSGLEPNARRDDVPLVSWVIAPRSSSLPACNGFDTVERIV</sequence>